<dbReference type="EMBL" id="CP028901">
    <property type="protein sequence ID" value="AWB33942.1"/>
    <property type="molecule type" value="Genomic_DNA"/>
</dbReference>
<proteinExistence type="predicted"/>
<protein>
    <submittedName>
        <fullName evidence="1">Uncharacterized protein</fullName>
    </submittedName>
</protein>
<dbReference type="AlphaFoldDB" id="A0A2R4XJE5"/>
<evidence type="ECO:0000313" key="1">
    <source>
        <dbReference type="EMBL" id="AWB33942.1"/>
    </source>
</evidence>
<dbReference type="Proteomes" id="UP000244571">
    <property type="component" value="Chromosome"/>
</dbReference>
<keyword evidence="2" id="KW-1185">Reference proteome</keyword>
<name>A0A2R4XJE5_9BURK</name>
<reference evidence="1 2" key="1">
    <citation type="submission" date="2018-04" db="EMBL/GenBank/DDBJ databases">
        <title>Bordetella sp. HZ20 isolated from seawater.</title>
        <authorList>
            <person name="Sun C."/>
        </authorList>
    </citation>
    <scope>NUCLEOTIDE SEQUENCE [LARGE SCALE GENOMIC DNA]</scope>
    <source>
        <strain evidence="1 2">HZ20</strain>
    </source>
</reference>
<dbReference type="KEGG" id="boz:DBV39_09730"/>
<gene>
    <name evidence="1" type="ORF">DBV39_09730</name>
</gene>
<organism evidence="1 2">
    <name type="scientific">Orrella marina</name>
    <dbReference type="NCBI Taxonomy" id="2163011"/>
    <lineage>
        <taxon>Bacteria</taxon>
        <taxon>Pseudomonadati</taxon>
        <taxon>Pseudomonadota</taxon>
        <taxon>Betaproteobacteria</taxon>
        <taxon>Burkholderiales</taxon>
        <taxon>Alcaligenaceae</taxon>
        <taxon>Orrella</taxon>
    </lineage>
</organism>
<sequence length="129" mass="14090">MGTSDLLKHLQSRYADPCNDLKSAQVAKEAFKGGAAAHAENPYPSPIENLKSLDMDSSGLPTETVEQPIQTAVICHNRLGDWQKLASEYHVHHFSCKYCIAAGQNPNLQRCTTGLPLWQAYTSACAQST</sequence>
<accession>A0A2R4XJE5</accession>
<evidence type="ECO:0000313" key="2">
    <source>
        <dbReference type="Proteomes" id="UP000244571"/>
    </source>
</evidence>